<evidence type="ECO:0008006" key="6">
    <source>
        <dbReference type="Google" id="ProtNLM"/>
    </source>
</evidence>
<dbReference type="GO" id="GO:0005509">
    <property type="term" value="F:calcium ion binding"/>
    <property type="evidence" value="ECO:0007669"/>
    <property type="project" value="InterPro"/>
</dbReference>
<keyword evidence="1 3" id="KW-0732">Signal</keyword>
<protein>
    <recommendedName>
        <fullName evidence="6">Thrombospondin type 3 repeat-containing protein</fullName>
    </recommendedName>
</protein>
<reference evidence="4" key="1">
    <citation type="submission" date="2020-03" db="EMBL/GenBank/DDBJ databases">
        <title>Solimonas marina sp. nov., isolated from deep seawater of the Pacific Ocean.</title>
        <authorList>
            <person name="Liu X."/>
            <person name="Lai Q."/>
            <person name="Sun F."/>
            <person name="Gai Y."/>
            <person name="Li G."/>
            <person name="Shao Z."/>
        </authorList>
    </citation>
    <scope>NUCLEOTIDE SEQUENCE</scope>
    <source>
        <strain evidence="4">C16B3</strain>
    </source>
</reference>
<evidence type="ECO:0000256" key="3">
    <source>
        <dbReference type="SAM" id="SignalP"/>
    </source>
</evidence>
<evidence type="ECO:0000256" key="2">
    <source>
        <dbReference type="SAM" id="MobiDB-lite"/>
    </source>
</evidence>
<dbReference type="InterPro" id="IPR028974">
    <property type="entry name" value="TSP_type-3_rpt"/>
</dbReference>
<dbReference type="Proteomes" id="UP000653472">
    <property type="component" value="Unassembled WGS sequence"/>
</dbReference>
<feature type="signal peptide" evidence="3">
    <location>
        <begin position="1"/>
        <end position="19"/>
    </location>
</feature>
<name>A0A969WBG3_9GAMM</name>
<proteinExistence type="predicted"/>
<gene>
    <name evidence="4" type="ORF">G7Y82_16380</name>
</gene>
<dbReference type="InterPro" id="IPR003367">
    <property type="entry name" value="Thrombospondin_3-like_rpt"/>
</dbReference>
<sequence length="135" mass="14481">MFHKYAPTLVVVLALAACAGDNEDQNKQAAVKTIQVPVQLKDVPESLRRAIRPLSAKAADDADGDGVVDAQDAFPEDPSEFLDSNGNGVGNFADADEDGDGVPDVQDAFPLDTARSVEVVVEEVEPKRIRPRQRP</sequence>
<organism evidence="4 5">
    <name type="scientific">Solimonas marina</name>
    <dbReference type="NCBI Taxonomy" id="2714601"/>
    <lineage>
        <taxon>Bacteria</taxon>
        <taxon>Pseudomonadati</taxon>
        <taxon>Pseudomonadota</taxon>
        <taxon>Gammaproteobacteria</taxon>
        <taxon>Nevskiales</taxon>
        <taxon>Nevskiaceae</taxon>
        <taxon>Solimonas</taxon>
    </lineage>
</organism>
<dbReference type="RefSeq" id="WP_168149211.1">
    <property type="nucleotide sequence ID" value="NZ_JAAVXB010000010.1"/>
</dbReference>
<dbReference type="Pfam" id="PF02412">
    <property type="entry name" value="TSP_3"/>
    <property type="match status" value="1"/>
</dbReference>
<dbReference type="SUPFAM" id="SSF103647">
    <property type="entry name" value="TSP type-3 repeat"/>
    <property type="match status" value="1"/>
</dbReference>
<feature type="chain" id="PRO_5037308883" description="Thrombospondin type 3 repeat-containing protein" evidence="3">
    <location>
        <begin position="20"/>
        <end position="135"/>
    </location>
</feature>
<dbReference type="GO" id="GO:0007155">
    <property type="term" value="P:cell adhesion"/>
    <property type="evidence" value="ECO:0007669"/>
    <property type="project" value="InterPro"/>
</dbReference>
<dbReference type="Gene3D" id="4.10.1080.10">
    <property type="entry name" value="TSP type-3 repeat"/>
    <property type="match status" value="1"/>
</dbReference>
<comment type="caution">
    <text evidence="4">The sequence shown here is derived from an EMBL/GenBank/DDBJ whole genome shotgun (WGS) entry which is preliminary data.</text>
</comment>
<feature type="region of interest" description="Disordered" evidence="2">
    <location>
        <begin position="56"/>
        <end position="109"/>
    </location>
</feature>
<accession>A0A969WBG3</accession>
<evidence type="ECO:0000313" key="5">
    <source>
        <dbReference type="Proteomes" id="UP000653472"/>
    </source>
</evidence>
<dbReference type="PROSITE" id="PS51257">
    <property type="entry name" value="PROKAR_LIPOPROTEIN"/>
    <property type="match status" value="1"/>
</dbReference>
<evidence type="ECO:0000256" key="1">
    <source>
        <dbReference type="ARBA" id="ARBA00022729"/>
    </source>
</evidence>
<dbReference type="EMBL" id="JAAVXB010000010">
    <property type="protein sequence ID" value="NKF23892.1"/>
    <property type="molecule type" value="Genomic_DNA"/>
</dbReference>
<dbReference type="AlphaFoldDB" id="A0A969WBG3"/>
<evidence type="ECO:0000313" key="4">
    <source>
        <dbReference type="EMBL" id="NKF23892.1"/>
    </source>
</evidence>
<keyword evidence="5" id="KW-1185">Reference proteome</keyword>